<dbReference type="AlphaFoldDB" id="A0A0C2N1H2"/>
<evidence type="ECO:0000256" key="5">
    <source>
        <dbReference type="ARBA" id="ARBA00022729"/>
    </source>
</evidence>
<protein>
    <submittedName>
        <fullName evidence="7">Noggin-2</fullName>
    </submittedName>
</protein>
<keyword evidence="8" id="KW-1185">Reference proteome</keyword>
<accession>A0A0C2N1H2</accession>
<reference evidence="7 8" key="1">
    <citation type="journal article" date="2014" name="Genome Biol. Evol.">
        <title>The genome of the myxosporean Thelohanellus kitauei shows adaptations to nutrient acquisition within its fish host.</title>
        <authorList>
            <person name="Yang Y."/>
            <person name="Xiong J."/>
            <person name="Zhou Z."/>
            <person name="Huo F."/>
            <person name="Miao W."/>
            <person name="Ran C."/>
            <person name="Liu Y."/>
            <person name="Zhang J."/>
            <person name="Feng J."/>
            <person name="Wang M."/>
            <person name="Wang M."/>
            <person name="Wang L."/>
            <person name="Yao B."/>
        </authorList>
    </citation>
    <scope>NUCLEOTIDE SEQUENCE [LARGE SCALE GENOMIC DNA]</scope>
    <source>
        <strain evidence="7">Wuqing</strain>
    </source>
</reference>
<evidence type="ECO:0000256" key="3">
    <source>
        <dbReference type="ARBA" id="ARBA00022473"/>
    </source>
</evidence>
<proteinExistence type="inferred from homology"/>
<comment type="similarity">
    <text evidence="2">Belongs to the noggin family.</text>
</comment>
<gene>
    <name evidence="7" type="ORF">RF11_01784</name>
</gene>
<dbReference type="SUPFAM" id="SSF57501">
    <property type="entry name" value="Cystine-knot cytokines"/>
    <property type="match status" value="1"/>
</dbReference>
<sequence length="200" mass="23786">MALVAPMVILKISFQLILCIHQVETQDDLSQILAQKSVSVTSRSFQSRYAPDRFPEPSQTDFEQINDKLRGIPNNNLFLDHRFPIASIQKPENDITYNHPPEKRKLVIRRLRTRDVDDYFGHEVIDELREHLCNTSYVWRDYGSKYYPRFIMEGFCLSEIGTCCREKRVIPYFLLRWVCLEDEKCKWMKYKQHIVTKCSC</sequence>
<comment type="subcellular location">
    <subcellularLocation>
        <location evidence="1">Secreted</location>
    </subcellularLocation>
</comment>
<keyword evidence="4" id="KW-0964">Secreted</keyword>
<dbReference type="InterPro" id="IPR008717">
    <property type="entry name" value="Noggin"/>
</dbReference>
<evidence type="ECO:0000313" key="8">
    <source>
        <dbReference type="Proteomes" id="UP000031668"/>
    </source>
</evidence>
<evidence type="ECO:0000256" key="6">
    <source>
        <dbReference type="SAM" id="SignalP"/>
    </source>
</evidence>
<dbReference type="EMBL" id="JWZT01003119">
    <property type="protein sequence ID" value="KII67737.1"/>
    <property type="molecule type" value="Genomic_DNA"/>
</dbReference>
<dbReference type="Gene3D" id="2.10.90.10">
    <property type="entry name" value="Cystine-knot cytokines"/>
    <property type="match status" value="1"/>
</dbReference>
<evidence type="ECO:0000313" key="7">
    <source>
        <dbReference type="EMBL" id="KII67737.1"/>
    </source>
</evidence>
<evidence type="ECO:0000256" key="2">
    <source>
        <dbReference type="ARBA" id="ARBA00007480"/>
    </source>
</evidence>
<name>A0A0C2N1H2_THEKT</name>
<dbReference type="GO" id="GO:0005576">
    <property type="term" value="C:extracellular region"/>
    <property type="evidence" value="ECO:0007669"/>
    <property type="project" value="UniProtKB-SubCell"/>
</dbReference>
<comment type="caution">
    <text evidence="7">The sequence shown here is derived from an EMBL/GenBank/DDBJ whole genome shotgun (WGS) entry which is preliminary data.</text>
</comment>
<keyword evidence="5 6" id="KW-0732">Signal</keyword>
<dbReference type="OrthoDB" id="5950649at2759"/>
<evidence type="ECO:0000256" key="4">
    <source>
        <dbReference type="ARBA" id="ARBA00022525"/>
    </source>
</evidence>
<feature type="chain" id="PRO_5002164721" evidence="6">
    <location>
        <begin position="26"/>
        <end position="200"/>
    </location>
</feature>
<organism evidence="7 8">
    <name type="scientific">Thelohanellus kitauei</name>
    <name type="common">Myxosporean</name>
    <dbReference type="NCBI Taxonomy" id="669202"/>
    <lineage>
        <taxon>Eukaryota</taxon>
        <taxon>Metazoa</taxon>
        <taxon>Cnidaria</taxon>
        <taxon>Myxozoa</taxon>
        <taxon>Myxosporea</taxon>
        <taxon>Bivalvulida</taxon>
        <taxon>Platysporina</taxon>
        <taxon>Myxobolidae</taxon>
        <taxon>Thelohanellus</taxon>
    </lineage>
</organism>
<dbReference type="Proteomes" id="UP000031668">
    <property type="component" value="Unassembled WGS sequence"/>
</dbReference>
<evidence type="ECO:0000256" key="1">
    <source>
        <dbReference type="ARBA" id="ARBA00004613"/>
    </source>
</evidence>
<dbReference type="Pfam" id="PF05806">
    <property type="entry name" value="Noggin"/>
    <property type="match status" value="1"/>
</dbReference>
<keyword evidence="3" id="KW-0217">Developmental protein</keyword>
<dbReference type="InterPro" id="IPR029034">
    <property type="entry name" value="Cystine-knot_cytokine"/>
</dbReference>
<feature type="signal peptide" evidence="6">
    <location>
        <begin position="1"/>
        <end position="25"/>
    </location>
</feature>